<name>A0ABU9B583_9BURK</name>
<protein>
    <submittedName>
        <fullName evidence="3">Uncharacterized protein</fullName>
    </submittedName>
</protein>
<evidence type="ECO:0000313" key="3">
    <source>
        <dbReference type="EMBL" id="MEK8025001.1"/>
    </source>
</evidence>
<organism evidence="3 4">
    <name type="scientific">Pseudaquabacterium rugosum</name>
    <dbReference type="NCBI Taxonomy" id="2984194"/>
    <lineage>
        <taxon>Bacteria</taxon>
        <taxon>Pseudomonadati</taxon>
        <taxon>Pseudomonadota</taxon>
        <taxon>Betaproteobacteria</taxon>
        <taxon>Burkholderiales</taxon>
        <taxon>Sphaerotilaceae</taxon>
        <taxon>Pseudaquabacterium</taxon>
    </lineage>
</organism>
<dbReference type="EMBL" id="JBBUTF010000003">
    <property type="protein sequence ID" value="MEK8025001.1"/>
    <property type="molecule type" value="Genomic_DNA"/>
</dbReference>
<dbReference type="Proteomes" id="UP001368500">
    <property type="component" value="Unassembled WGS sequence"/>
</dbReference>
<feature type="transmembrane region" description="Helical" evidence="2">
    <location>
        <begin position="107"/>
        <end position="132"/>
    </location>
</feature>
<evidence type="ECO:0000256" key="1">
    <source>
        <dbReference type="SAM" id="MobiDB-lite"/>
    </source>
</evidence>
<reference evidence="3 4" key="1">
    <citation type="submission" date="2024-04" db="EMBL/GenBank/DDBJ databases">
        <title>Novel species of the genus Ideonella isolated from streams.</title>
        <authorList>
            <person name="Lu H."/>
        </authorList>
    </citation>
    <scope>NUCLEOTIDE SEQUENCE [LARGE SCALE GENOMIC DNA]</scope>
    <source>
        <strain evidence="3 4">BYS139W</strain>
    </source>
</reference>
<keyword evidence="2" id="KW-0472">Membrane</keyword>
<proteinExistence type="predicted"/>
<sequence>MSAHRQRRPHVEEEHGPGGTRVIIQDAPGRIWGPRARTYSPTIISAHTLADLAARERIASTTMPPDEGTLPPLPALPALHDDIDPPAPPRRSSPRQPLRRRDSWARLALVVLPILTPALVGAGLALLAAAHWS</sequence>
<accession>A0ABU9B583</accession>
<keyword evidence="2" id="KW-1133">Transmembrane helix</keyword>
<dbReference type="RefSeq" id="WP_341372784.1">
    <property type="nucleotide sequence ID" value="NZ_JBBUTF010000003.1"/>
</dbReference>
<evidence type="ECO:0000313" key="4">
    <source>
        <dbReference type="Proteomes" id="UP001368500"/>
    </source>
</evidence>
<gene>
    <name evidence="3" type="ORF">AACH11_03380</name>
</gene>
<keyword evidence="2" id="KW-0812">Transmembrane</keyword>
<feature type="region of interest" description="Disordered" evidence="1">
    <location>
        <begin position="1"/>
        <end position="27"/>
    </location>
</feature>
<feature type="region of interest" description="Disordered" evidence="1">
    <location>
        <begin position="57"/>
        <end position="99"/>
    </location>
</feature>
<keyword evidence="4" id="KW-1185">Reference proteome</keyword>
<evidence type="ECO:0000256" key="2">
    <source>
        <dbReference type="SAM" id="Phobius"/>
    </source>
</evidence>
<comment type="caution">
    <text evidence="3">The sequence shown here is derived from an EMBL/GenBank/DDBJ whole genome shotgun (WGS) entry which is preliminary data.</text>
</comment>